<name>A0A8B9LZG1_9AVES</name>
<sequence length="206" mass="23117">MVCGQVPRGRRLCRPRPFLLALVVAVCLFCQTLTPLMSSSILSAVVNGIAPSKLTKAQQGRYREVSPSHARCFRPGSNSQTMKKVSQLEQSYFGSRTRRAVLYAPPAHRETDRQLCQRILAKHGYTVTVLENRRKAGLQPGGTSPWDLLICLSSRKNDGTGCIQIEDLHHLELFQKVRDYCVILRGNERTQLAQIFSTHSLKKKGI</sequence>
<dbReference type="PANTHER" id="PTHR14776:SF1">
    <property type="entry name" value="CADHERIN-LIKE AND PC-ESTERASE DOMAIN-CONTAINING PROTEIN 1"/>
    <property type="match status" value="1"/>
</dbReference>
<dbReference type="Ensembl" id="ENSANIT00000000431.1">
    <property type="protein sequence ID" value="ENSANIP00000000419.1"/>
    <property type="gene ID" value="ENSANIG00000000328.1"/>
</dbReference>
<keyword evidence="2" id="KW-1185">Reference proteome</keyword>
<reference evidence="1" key="1">
    <citation type="submission" date="2025-08" db="UniProtKB">
        <authorList>
            <consortium name="Ensembl"/>
        </authorList>
    </citation>
    <scope>IDENTIFICATION</scope>
</reference>
<organism evidence="1 2">
    <name type="scientific">Accipiter nisus</name>
    <name type="common">Eurasian sparrowhawk</name>
    <dbReference type="NCBI Taxonomy" id="211598"/>
    <lineage>
        <taxon>Eukaryota</taxon>
        <taxon>Metazoa</taxon>
        <taxon>Chordata</taxon>
        <taxon>Craniata</taxon>
        <taxon>Vertebrata</taxon>
        <taxon>Euteleostomi</taxon>
        <taxon>Archelosauria</taxon>
        <taxon>Archosauria</taxon>
        <taxon>Dinosauria</taxon>
        <taxon>Saurischia</taxon>
        <taxon>Theropoda</taxon>
        <taxon>Coelurosauria</taxon>
        <taxon>Aves</taxon>
        <taxon>Neognathae</taxon>
        <taxon>Neoaves</taxon>
        <taxon>Telluraves</taxon>
        <taxon>Accipitrimorphae</taxon>
        <taxon>Accipitriformes</taxon>
        <taxon>Accipitridae</taxon>
        <taxon>Accipitrinae</taxon>
        <taxon>Accipiter</taxon>
    </lineage>
</organism>
<dbReference type="Proteomes" id="UP000694541">
    <property type="component" value="Unplaced"/>
</dbReference>
<reference evidence="1" key="2">
    <citation type="submission" date="2025-09" db="UniProtKB">
        <authorList>
            <consortium name="Ensembl"/>
        </authorList>
    </citation>
    <scope>IDENTIFICATION</scope>
</reference>
<protein>
    <submittedName>
        <fullName evidence="1">Uncharacterized protein</fullName>
    </submittedName>
</protein>
<dbReference type="AlphaFoldDB" id="A0A8B9LZG1"/>
<dbReference type="PANTHER" id="PTHR14776">
    <property type="entry name" value="CADHERIN-LIKE AND PC-ESTERASE DOMAIN-CONTAINING PROTEIN 1"/>
    <property type="match status" value="1"/>
</dbReference>
<evidence type="ECO:0000313" key="1">
    <source>
        <dbReference type="Ensembl" id="ENSANIP00000000419.1"/>
    </source>
</evidence>
<evidence type="ECO:0000313" key="2">
    <source>
        <dbReference type="Proteomes" id="UP000694541"/>
    </source>
</evidence>
<accession>A0A8B9LZG1</accession>
<proteinExistence type="predicted"/>